<evidence type="ECO:0000313" key="3">
    <source>
        <dbReference type="EMBL" id="CAG2207611.1"/>
    </source>
</evidence>
<keyword evidence="4" id="KW-1185">Reference proteome</keyword>
<sequence length="839" mass="96514">MSDLRNNNNVENNGLDEENRREEIGPDEQYTQIKRNARISHWTVVKNDNSANVLLNGEHIDSFMERAEQGCDKFGSIQSCRSVADGQCIEFTGKDATVIALGFYDFSRQNEFTKNMPTSAEEFCSVLNQIMKPPEPCINTNTKDINKNTILINATKKIIGTFLVPLSSLKFASTVNSIRALDPLYVQHLQDFLQSSIENGRDVPFPPASGLIVAPEKPSKKDIEDGKIDIEVFNGNHSLMACKQLYETYPDASCINSRFVTVYNNLADDEVKALALISNEESANARPTSEKDKIQIMRNYFVNKFAKIYNKDYLDFICQIFNAVCTNKREEQKRKKGVGLLARISAMEDECFQVFLELQDNFPDHSCYVYEHMFKLSKQSALYLLKEIKNCKIKFIDLKSEAKKLPDCGDNDQSFVPRIRAKKISKSVDKGSDQEKKGKVSKQFTDGNNSVTKTSTSNEATFSQVQLNQEQGQDEVSNQETLQQERDIAELRRELLLREEKLEKEKEDNADLRKQLKLRDDELITEKQKNKDLFEELEIVKSDLATKIIKTKESDEQTTDNARQAIQDSQEKLTATQTELNTTKSRMEDLNKVLKLRDNELENQRQENTTLESEAISFVCEQTTDRNYNKTLKEQLSEKEQIIKERKEEIANLTRTITRERENAAKLQDELDKRNEKIIEVKYNIVLLIDIKKIQEKLENREDKVELLQSKESTQNGFPFSMPSKDSKETMSNNKGTKEAQSIAIMDWNNKLFITVPFNDEEVKYCKKPFAVINMEQRSVRRCKNLDESFTLDDKDIQLCHSNFKVVSLKAKIINHKIDLEINNLENIVNAALPNYLDN</sequence>
<dbReference type="AlphaFoldDB" id="A0A8S3RMH7"/>
<accession>A0A8S3RMH7</accession>
<name>A0A8S3RMH7_MYTED</name>
<feature type="region of interest" description="Disordered" evidence="2">
    <location>
        <begin position="425"/>
        <end position="456"/>
    </location>
</feature>
<evidence type="ECO:0000256" key="1">
    <source>
        <dbReference type="SAM" id="Coils"/>
    </source>
</evidence>
<proteinExistence type="predicted"/>
<gene>
    <name evidence="3" type="ORF">MEDL_21873</name>
</gene>
<feature type="region of interest" description="Disordered" evidence="2">
    <location>
        <begin position="553"/>
        <end position="572"/>
    </location>
</feature>
<dbReference type="Proteomes" id="UP000683360">
    <property type="component" value="Unassembled WGS sequence"/>
</dbReference>
<feature type="compositionally biased region" description="Basic and acidic residues" evidence="2">
    <location>
        <begin position="426"/>
        <end position="438"/>
    </location>
</feature>
<reference evidence="3" key="1">
    <citation type="submission" date="2021-03" db="EMBL/GenBank/DDBJ databases">
        <authorList>
            <person name="Bekaert M."/>
        </authorList>
    </citation>
    <scope>NUCLEOTIDE SEQUENCE</scope>
</reference>
<feature type="coiled-coil region" evidence="1">
    <location>
        <begin position="479"/>
        <end position="522"/>
    </location>
</feature>
<evidence type="ECO:0000256" key="2">
    <source>
        <dbReference type="SAM" id="MobiDB-lite"/>
    </source>
</evidence>
<comment type="caution">
    <text evidence="3">The sequence shown here is derived from an EMBL/GenBank/DDBJ whole genome shotgun (WGS) entry which is preliminary data.</text>
</comment>
<feature type="compositionally biased region" description="Polar residues" evidence="2">
    <location>
        <begin position="559"/>
        <end position="572"/>
    </location>
</feature>
<dbReference type="OrthoDB" id="10299186at2759"/>
<dbReference type="EMBL" id="CAJPWZ010001079">
    <property type="protein sequence ID" value="CAG2207611.1"/>
    <property type="molecule type" value="Genomic_DNA"/>
</dbReference>
<evidence type="ECO:0000313" key="4">
    <source>
        <dbReference type="Proteomes" id="UP000683360"/>
    </source>
</evidence>
<keyword evidence="1" id="KW-0175">Coiled coil</keyword>
<organism evidence="3 4">
    <name type="scientific">Mytilus edulis</name>
    <name type="common">Blue mussel</name>
    <dbReference type="NCBI Taxonomy" id="6550"/>
    <lineage>
        <taxon>Eukaryota</taxon>
        <taxon>Metazoa</taxon>
        <taxon>Spiralia</taxon>
        <taxon>Lophotrochozoa</taxon>
        <taxon>Mollusca</taxon>
        <taxon>Bivalvia</taxon>
        <taxon>Autobranchia</taxon>
        <taxon>Pteriomorphia</taxon>
        <taxon>Mytilida</taxon>
        <taxon>Mytiloidea</taxon>
        <taxon>Mytilidae</taxon>
        <taxon>Mytilinae</taxon>
        <taxon>Mytilus</taxon>
    </lineage>
</organism>
<protein>
    <submittedName>
        <fullName evidence="3">Uncharacterized protein</fullName>
    </submittedName>
</protein>
<feature type="region of interest" description="Disordered" evidence="2">
    <location>
        <begin position="716"/>
        <end position="738"/>
    </location>
</feature>
<feature type="region of interest" description="Disordered" evidence="2">
    <location>
        <begin position="1"/>
        <end position="28"/>
    </location>
</feature>
<feature type="compositionally biased region" description="Polar residues" evidence="2">
    <location>
        <begin position="442"/>
        <end position="456"/>
    </location>
</feature>
<feature type="compositionally biased region" description="Low complexity" evidence="2">
    <location>
        <begin position="1"/>
        <end position="13"/>
    </location>
</feature>